<reference evidence="3" key="1">
    <citation type="submission" date="2017-08" db="EMBL/GenBank/DDBJ databases">
        <title>A dynamic microbial community with high functional redundancy inhabits the cold, oxic subseafloor aquifer.</title>
        <authorList>
            <person name="Tully B.J."/>
            <person name="Wheat C.G."/>
            <person name="Glazer B.T."/>
            <person name="Huber J.A."/>
        </authorList>
    </citation>
    <scope>NUCLEOTIDE SEQUENCE [LARGE SCALE GENOMIC DNA]</scope>
</reference>
<proteinExistence type="predicted"/>
<evidence type="ECO:0000313" key="2">
    <source>
        <dbReference type="EMBL" id="PCI77014.1"/>
    </source>
</evidence>
<dbReference type="AlphaFoldDB" id="A0A2A4X3C3"/>
<sequence length="771" mass="88533">MAERTKKTVKRPSTKKSKKVPAKKAKATTTGKKSLKAQVKGKASSVKKQTTKAKKVTNKTVSTTSKKSGSKKFEGQLRIMEAVEQLSEFVQVFEKPSKALKSKRVNVLTEDKKGKDQEFQNVTNAFKTVHAYMKHLCRKGKKELKGLKAQRGVKAIMLMACEAEKKIRSLDEKKAQTSLDAFQKLCNFYQEKMVKRFQQQMSADDLWEEEWEGGNMNLDLEHKGLKDLNAVKRDDSYELFYLKQDDGSPFFNRTLLRHIKLVHEFDESFQNALEDPLLKIHRYKDVLVHQMALSIKKEVKEKAEAFYKEIVHHKKIDIIKKLHSMLLSLLMSCKNSSLAKNTAQKTSTEYFSDFIDFFRSILSMNEYQQIIHGEMDETDALSKVIFDLIFQVSYSIYTNENKACFIKDFVNPIMHYQGVSKWRESLNSLHIPEMLSELSETQDIVSKHLNLFPSGPLLKSFDLLSNPGKTPPFDPFLLSNYPGVMFCFKSGDEVKNVLKIPSPTTQHYTSKAEMLDEFIAFLHALESKGESLLYINLQNSLSWKEHARCQEISRVGCRKEYEKAFNLISLNKGSEFYNQAAEYEKMDSSKQFMAAFDQQLLSTEGSGYNFSKAINSKDFSGFIKKLLPLIHTLFFNKESKLERKDRMDFIEIAYLLITLKVIELLNPDHISFSCKDGVDKGMNFSFSFFLMIKILSGSSTWKKGEVDDLLGVLFRPALLVRERTIDPLGFHRASSAIFIVLQSIYAKKSSPLREDLESLYPKGFIKNLKLN</sequence>
<feature type="region of interest" description="Disordered" evidence="1">
    <location>
        <begin position="1"/>
        <end position="70"/>
    </location>
</feature>
<feature type="compositionally biased region" description="Low complexity" evidence="1">
    <location>
        <begin position="58"/>
        <end position="67"/>
    </location>
</feature>
<evidence type="ECO:0000256" key="1">
    <source>
        <dbReference type="SAM" id="MobiDB-lite"/>
    </source>
</evidence>
<feature type="compositionally biased region" description="Basic residues" evidence="1">
    <location>
        <begin position="7"/>
        <end position="26"/>
    </location>
</feature>
<organism evidence="2 3">
    <name type="scientific">Aerophobetes bacterium</name>
    <dbReference type="NCBI Taxonomy" id="2030807"/>
    <lineage>
        <taxon>Bacteria</taxon>
        <taxon>Candidatus Aerophobota</taxon>
    </lineage>
</organism>
<accession>A0A2A4X3C3</accession>
<gene>
    <name evidence="2" type="ORF">COB21_03585</name>
</gene>
<dbReference type="Proteomes" id="UP000218775">
    <property type="component" value="Unassembled WGS sequence"/>
</dbReference>
<dbReference type="EMBL" id="NVUK01000021">
    <property type="protein sequence ID" value="PCI77014.1"/>
    <property type="molecule type" value="Genomic_DNA"/>
</dbReference>
<name>A0A2A4X3C3_UNCAE</name>
<comment type="caution">
    <text evidence="2">The sequence shown here is derived from an EMBL/GenBank/DDBJ whole genome shotgun (WGS) entry which is preliminary data.</text>
</comment>
<evidence type="ECO:0000313" key="3">
    <source>
        <dbReference type="Proteomes" id="UP000218775"/>
    </source>
</evidence>
<protein>
    <submittedName>
        <fullName evidence="2">Uncharacterized protein</fullName>
    </submittedName>
</protein>